<reference evidence="2" key="1">
    <citation type="submission" date="2025-08" db="UniProtKB">
        <authorList>
            <consortium name="RefSeq"/>
        </authorList>
    </citation>
    <scope>IDENTIFICATION</scope>
    <source>
        <tissue evidence="2">Whole sample</tissue>
    </source>
</reference>
<dbReference type="AlphaFoldDB" id="A0A8B8AES8"/>
<dbReference type="KEGG" id="cvn:111101469"/>
<name>A0A8B8AES8_CRAVI</name>
<evidence type="ECO:0000313" key="2">
    <source>
        <dbReference type="RefSeq" id="XP_022289680.1"/>
    </source>
</evidence>
<protein>
    <submittedName>
        <fullName evidence="2">Uncharacterized protein LOC111101469</fullName>
    </submittedName>
</protein>
<sequence>MSQDAELQPQRWSIFARLGTSEVTVGLNAYIHRMARNIKKYVIVVKIYATSQLDVRKKRRRVLLDILDTCVKRSVFILIMARSVKVTAIVVKTCVTSPMDANLLLKMINMQKLMKIDVILIHCCQSVEVISSKNNKCRLGFKTSWLTEICV</sequence>
<dbReference type="GeneID" id="111101469"/>
<dbReference type="Proteomes" id="UP000694844">
    <property type="component" value="Chromosome 6"/>
</dbReference>
<organism evidence="1 2">
    <name type="scientific">Crassostrea virginica</name>
    <name type="common">Eastern oyster</name>
    <dbReference type="NCBI Taxonomy" id="6565"/>
    <lineage>
        <taxon>Eukaryota</taxon>
        <taxon>Metazoa</taxon>
        <taxon>Spiralia</taxon>
        <taxon>Lophotrochozoa</taxon>
        <taxon>Mollusca</taxon>
        <taxon>Bivalvia</taxon>
        <taxon>Autobranchia</taxon>
        <taxon>Pteriomorphia</taxon>
        <taxon>Ostreida</taxon>
        <taxon>Ostreoidea</taxon>
        <taxon>Ostreidae</taxon>
        <taxon>Crassostrea</taxon>
    </lineage>
</organism>
<gene>
    <name evidence="2" type="primary">LOC111101469</name>
</gene>
<dbReference type="RefSeq" id="XP_022289680.1">
    <property type="nucleotide sequence ID" value="XM_022433972.1"/>
</dbReference>
<keyword evidence="1" id="KW-1185">Reference proteome</keyword>
<proteinExistence type="predicted"/>
<evidence type="ECO:0000313" key="1">
    <source>
        <dbReference type="Proteomes" id="UP000694844"/>
    </source>
</evidence>
<accession>A0A8B8AES8</accession>